<dbReference type="InParanoid" id="F4RXU7"/>
<dbReference type="AlphaFoldDB" id="F4RXU7"/>
<evidence type="ECO:0000313" key="1">
    <source>
        <dbReference type="EMBL" id="EGG02837.1"/>
    </source>
</evidence>
<keyword evidence="2" id="KW-1185">Reference proteome</keyword>
<dbReference type="GeneID" id="18935655"/>
<dbReference type="OrthoDB" id="2436145at2759"/>
<accession>F4RXU7</accession>
<dbReference type="Proteomes" id="UP000001072">
    <property type="component" value="Unassembled WGS sequence"/>
</dbReference>
<protein>
    <submittedName>
        <fullName evidence="1">Uncharacterized protein</fullName>
    </submittedName>
</protein>
<reference evidence="2" key="1">
    <citation type="journal article" date="2011" name="Proc. Natl. Acad. Sci. U.S.A.">
        <title>Obligate biotrophy features unraveled by the genomic analysis of rust fungi.</title>
        <authorList>
            <person name="Duplessis S."/>
            <person name="Cuomo C.A."/>
            <person name="Lin Y.-C."/>
            <person name="Aerts A."/>
            <person name="Tisserant E."/>
            <person name="Veneault-Fourrey C."/>
            <person name="Joly D.L."/>
            <person name="Hacquard S."/>
            <person name="Amselem J."/>
            <person name="Cantarel B.L."/>
            <person name="Chiu R."/>
            <person name="Coutinho P.M."/>
            <person name="Feau N."/>
            <person name="Field M."/>
            <person name="Frey P."/>
            <person name="Gelhaye E."/>
            <person name="Goldberg J."/>
            <person name="Grabherr M.G."/>
            <person name="Kodira C.D."/>
            <person name="Kohler A."/>
            <person name="Kuees U."/>
            <person name="Lindquist E.A."/>
            <person name="Lucas S.M."/>
            <person name="Mago R."/>
            <person name="Mauceli E."/>
            <person name="Morin E."/>
            <person name="Murat C."/>
            <person name="Pangilinan J.L."/>
            <person name="Park R."/>
            <person name="Pearson M."/>
            <person name="Quesneville H."/>
            <person name="Rouhier N."/>
            <person name="Sakthikumar S."/>
            <person name="Salamov A.A."/>
            <person name="Schmutz J."/>
            <person name="Selles B."/>
            <person name="Shapiro H."/>
            <person name="Tanguay P."/>
            <person name="Tuskan G.A."/>
            <person name="Henrissat B."/>
            <person name="Van de Peer Y."/>
            <person name="Rouze P."/>
            <person name="Ellis J.G."/>
            <person name="Dodds P.N."/>
            <person name="Schein J.E."/>
            <person name="Zhong S."/>
            <person name="Hamelin R.C."/>
            <person name="Grigoriev I.V."/>
            <person name="Szabo L.J."/>
            <person name="Martin F."/>
        </authorList>
    </citation>
    <scope>NUCLEOTIDE SEQUENCE [LARGE SCALE GENOMIC DNA]</scope>
    <source>
        <strain evidence="2">98AG31 / pathotype 3-4-7</strain>
    </source>
</reference>
<name>F4RXU7_MELLP</name>
<dbReference type="EMBL" id="GL883128">
    <property type="protein sequence ID" value="EGG02837.1"/>
    <property type="molecule type" value="Genomic_DNA"/>
</dbReference>
<dbReference type="KEGG" id="mlr:MELLADRAFT_90699"/>
<sequence length="543" mass="59787">MSRSALKLFNSTFAGRGIRSQRAIQAKNGKMEAEIHPANFERIAKTLKELGYDGPIAAASDQTVCVKALRHHNGCLVGAEGGDVKFSNADELRDLVKEIVKEDKLCSKIRAYTIQVPLPNIPTYVVALIASCSNESADDIAEAHHTIITHSLQAGINIMSMGADGAATKISAQEKLHNNTDQYLTYSKSNLNVHVKVPLFGNPPRPVVTVQDPKHARKTGANQLLSGARLIVIGKYVVTIQQLAEILQMPNSPLMAKDVFDSDKQEDDWPPRKDSICMDGRLFSTKMEILLAKTRDRNKCFKIFSSLPESLLALIISHRQYYPEYPLCPWKHGTEPVEHIFGWMRVIAPRFTVLDARFMMPKIHAVVKSVMGGKIKIPPSEHMHSGYQYAWGDEEAVGVIELLKAFPTNAEIGEELTIANRLANSLAHLAGMGPLEPEDEELPSQNIIDDLPPDVDDTTPDVSTCATKDYRVRYNYQPGEFPENIAFAEAATLAKEQNSLDLLLDQVPDEVEAVTVQNAAMLIANLLNSNAQLPAGPIQLAGD</sequence>
<evidence type="ECO:0000313" key="2">
    <source>
        <dbReference type="Proteomes" id="UP000001072"/>
    </source>
</evidence>
<organism evidence="2">
    <name type="scientific">Melampsora larici-populina (strain 98AG31 / pathotype 3-4-7)</name>
    <name type="common">Poplar leaf rust fungus</name>
    <dbReference type="NCBI Taxonomy" id="747676"/>
    <lineage>
        <taxon>Eukaryota</taxon>
        <taxon>Fungi</taxon>
        <taxon>Dikarya</taxon>
        <taxon>Basidiomycota</taxon>
        <taxon>Pucciniomycotina</taxon>
        <taxon>Pucciniomycetes</taxon>
        <taxon>Pucciniales</taxon>
        <taxon>Melampsoraceae</taxon>
        <taxon>Melampsora</taxon>
    </lineage>
</organism>
<dbReference type="VEuPathDB" id="FungiDB:MELLADRAFT_90699"/>
<dbReference type="HOGENOM" id="CLU_009065_3_1_1"/>
<dbReference type="eggNOG" id="ENOG502QUPU">
    <property type="taxonomic scope" value="Eukaryota"/>
</dbReference>
<gene>
    <name evidence="1" type="ORF">MELLADRAFT_90699</name>
</gene>
<proteinExistence type="predicted"/>
<dbReference type="RefSeq" id="XP_007413950.1">
    <property type="nucleotide sequence ID" value="XM_007413888.1"/>
</dbReference>